<accession>A0A1R1I5D8</accession>
<dbReference type="STRING" id="418702.BJN45_11245"/>
<dbReference type="AlphaFoldDB" id="A0A1R1I5D8"/>
<keyword evidence="3" id="KW-1185">Reference proteome</keyword>
<keyword evidence="1" id="KW-0175">Coiled coil</keyword>
<evidence type="ECO:0000313" key="3">
    <source>
        <dbReference type="Proteomes" id="UP000187526"/>
    </source>
</evidence>
<protein>
    <submittedName>
        <fullName evidence="2">Uncharacterized protein</fullName>
    </submittedName>
</protein>
<name>A0A1R1I5D8_9RHOO</name>
<sequence>MLAPLENRALLEREPDDAANERIAELENKNAALQHALRQARASQKRMATLNSSRSIEQANRIAALETRCENFRARIVELESGQAIIELGRQLMALKDANEHLIVAAQRVWHLDKTICAAHRECERLARERDNLALRLTCQAAELIN</sequence>
<gene>
    <name evidence="2" type="ORF">BJN45_11245</name>
</gene>
<feature type="coiled-coil region" evidence="1">
    <location>
        <begin position="16"/>
        <end position="82"/>
    </location>
</feature>
<dbReference type="Proteomes" id="UP000187526">
    <property type="component" value="Unassembled WGS sequence"/>
</dbReference>
<proteinExistence type="predicted"/>
<reference evidence="2 3" key="1">
    <citation type="submission" date="2016-10" db="EMBL/GenBank/DDBJ databases">
        <title>Alkaliphiles isolated from bioreactors.</title>
        <authorList>
            <person name="Salah Z."/>
            <person name="Rout S.P."/>
            <person name="Humphreys P.N."/>
        </authorList>
    </citation>
    <scope>NUCLEOTIDE SEQUENCE [LARGE SCALE GENOMIC DNA]</scope>
    <source>
        <strain evidence="2 3">ZS02</strain>
    </source>
</reference>
<dbReference type="RefSeq" id="WP_076095191.1">
    <property type="nucleotide sequence ID" value="NZ_MTHD01000003.1"/>
</dbReference>
<dbReference type="OrthoDB" id="9181001at2"/>
<comment type="caution">
    <text evidence="2">The sequence shown here is derived from an EMBL/GenBank/DDBJ whole genome shotgun (WGS) entry which is preliminary data.</text>
</comment>
<organism evidence="2 3">
    <name type="scientific">Azonexus hydrophilus</name>
    <dbReference type="NCBI Taxonomy" id="418702"/>
    <lineage>
        <taxon>Bacteria</taxon>
        <taxon>Pseudomonadati</taxon>
        <taxon>Pseudomonadota</taxon>
        <taxon>Betaproteobacteria</taxon>
        <taxon>Rhodocyclales</taxon>
        <taxon>Azonexaceae</taxon>
        <taxon>Azonexus</taxon>
    </lineage>
</organism>
<evidence type="ECO:0000256" key="1">
    <source>
        <dbReference type="SAM" id="Coils"/>
    </source>
</evidence>
<evidence type="ECO:0000313" key="2">
    <source>
        <dbReference type="EMBL" id="OMG53966.1"/>
    </source>
</evidence>
<dbReference type="EMBL" id="MTHD01000003">
    <property type="protein sequence ID" value="OMG53966.1"/>
    <property type="molecule type" value="Genomic_DNA"/>
</dbReference>